<comment type="catalytic activity">
    <reaction evidence="7">
        <text>3-phosphoshikimate + phosphoenolpyruvate = 5-O-(1-carboxyvinyl)-3-phosphoshikimate + phosphate</text>
        <dbReference type="Rhea" id="RHEA:21256"/>
        <dbReference type="ChEBI" id="CHEBI:43474"/>
        <dbReference type="ChEBI" id="CHEBI:57701"/>
        <dbReference type="ChEBI" id="CHEBI:58702"/>
        <dbReference type="ChEBI" id="CHEBI:145989"/>
        <dbReference type="EC" id="2.5.1.19"/>
    </reaction>
    <physiologicalReaction direction="left-to-right" evidence="7">
        <dbReference type="Rhea" id="RHEA:21257"/>
    </physiologicalReaction>
</comment>
<dbReference type="AlphaFoldDB" id="A0A7T2LM62"/>
<dbReference type="InterPro" id="IPR006264">
    <property type="entry name" value="EPSP_synthase"/>
</dbReference>
<dbReference type="GO" id="GO:0003866">
    <property type="term" value="F:3-phosphoshikimate 1-carboxyvinyltransferase activity"/>
    <property type="evidence" value="ECO:0007669"/>
    <property type="project" value="UniProtKB-UniRule"/>
</dbReference>
<evidence type="ECO:0000256" key="9">
    <source>
        <dbReference type="SAM" id="MobiDB-lite"/>
    </source>
</evidence>
<comment type="function">
    <text evidence="8">Catalyzes the transfer of the enolpyruvyl moiety of phosphoenolpyruvate (PEP) to the 5-hydroxyl of shikimate-3-phosphate (S3P) to produce enolpyruvyl shikimate-3-phosphate and inorganic phosphate.</text>
</comment>
<dbReference type="GO" id="GO:0009423">
    <property type="term" value="P:chorismate biosynthetic process"/>
    <property type="evidence" value="ECO:0007669"/>
    <property type="project" value="UniProtKB-UniRule"/>
</dbReference>
<feature type="binding site" evidence="8">
    <location>
        <position position="32"/>
    </location>
    <ligand>
        <name>3-phosphoshikimate</name>
        <dbReference type="ChEBI" id="CHEBI:145989"/>
    </ligand>
</feature>
<protein>
    <recommendedName>
        <fullName evidence="8">3-phosphoshikimate 1-carboxyvinyltransferase</fullName>
        <ecNumber evidence="8">2.5.1.19</ecNumber>
    </recommendedName>
    <alternativeName>
        <fullName evidence="8">5-enolpyruvylshikimate-3-phosphate synthase</fullName>
        <shortName evidence="8">EPSP synthase</shortName>
        <shortName evidence="8">EPSPS</shortName>
    </alternativeName>
</protein>
<feature type="binding site" evidence="8">
    <location>
        <position position="326"/>
    </location>
    <ligand>
        <name>3-phosphoshikimate</name>
        <dbReference type="ChEBI" id="CHEBI:145989"/>
    </ligand>
</feature>
<feature type="active site" description="Proton acceptor" evidence="8">
    <location>
        <position position="326"/>
    </location>
</feature>
<feature type="binding site" evidence="8">
    <location>
        <position position="173"/>
    </location>
    <ligand>
        <name>3-phosphoshikimate</name>
        <dbReference type="ChEBI" id="CHEBI:145989"/>
    </ligand>
</feature>
<feature type="region of interest" description="Disordered" evidence="9">
    <location>
        <begin position="1"/>
        <end position="23"/>
    </location>
</feature>
<dbReference type="PROSITE" id="PS00885">
    <property type="entry name" value="EPSP_SYNTHASE_2"/>
    <property type="match status" value="1"/>
</dbReference>
<keyword evidence="4 8" id="KW-0028">Amino-acid biosynthesis</keyword>
<dbReference type="InterPro" id="IPR013792">
    <property type="entry name" value="RNA3'P_cycl/enolpyr_Trfase_a/b"/>
</dbReference>
<dbReference type="Gene3D" id="3.65.10.10">
    <property type="entry name" value="Enolpyruvate transferase domain"/>
    <property type="match status" value="2"/>
</dbReference>
<evidence type="ECO:0000313" key="11">
    <source>
        <dbReference type="EMBL" id="QPQ55209.1"/>
    </source>
</evidence>
<keyword evidence="12" id="KW-1185">Reference proteome</keyword>
<dbReference type="Pfam" id="PF00275">
    <property type="entry name" value="EPSP_synthase"/>
    <property type="match status" value="1"/>
</dbReference>
<feature type="binding site" evidence="8">
    <location>
        <position position="175"/>
    </location>
    <ligand>
        <name>3-phosphoshikimate</name>
        <dbReference type="ChEBI" id="CHEBI:145989"/>
    </ligand>
</feature>
<dbReference type="FunFam" id="3.65.10.10:FF:000005">
    <property type="entry name" value="3-phosphoshikimate 1-carboxyvinyltransferase"/>
    <property type="match status" value="1"/>
</dbReference>
<comment type="subunit">
    <text evidence="8">Monomer.</text>
</comment>
<feature type="binding site" evidence="8">
    <location>
        <position position="128"/>
    </location>
    <ligand>
        <name>phosphoenolpyruvate</name>
        <dbReference type="ChEBI" id="CHEBI:58702"/>
    </ligand>
</feature>
<dbReference type="SUPFAM" id="SSF55205">
    <property type="entry name" value="EPT/RTPC-like"/>
    <property type="match status" value="1"/>
</dbReference>
<dbReference type="NCBIfam" id="TIGR01356">
    <property type="entry name" value="aroA"/>
    <property type="match status" value="1"/>
</dbReference>
<feature type="compositionally biased region" description="Polar residues" evidence="9">
    <location>
        <begin position="1"/>
        <end position="16"/>
    </location>
</feature>
<evidence type="ECO:0000256" key="6">
    <source>
        <dbReference type="ARBA" id="ARBA00023141"/>
    </source>
</evidence>
<evidence type="ECO:0000256" key="4">
    <source>
        <dbReference type="ARBA" id="ARBA00022605"/>
    </source>
</evidence>
<dbReference type="PANTHER" id="PTHR21090:SF5">
    <property type="entry name" value="PENTAFUNCTIONAL AROM POLYPEPTIDE"/>
    <property type="match status" value="1"/>
</dbReference>
<evidence type="ECO:0000256" key="2">
    <source>
        <dbReference type="ARBA" id="ARBA00009948"/>
    </source>
</evidence>
<evidence type="ECO:0000256" key="5">
    <source>
        <dbReference type="ARBA" id="ARBA00022679"/>
    </source>
</evidence>
<reference evidence="11 12" key="1">
    <citation type="submission" date="2020-11" db="EMBL/GenBank/DDBJ databases">
        <title>Genome seq and assembly of Sphingosinicella sp.</title>
        <authorList>
            <person name="Chhetri G."/>
        </authorList>
    </citation>
    <scope>NUCLEOTIDE SEQUENCE [LARGE SCALE GENOMIC DNA]</scope>
    <source>
        <strain evidence="11 12">UDD2</strain>
    </source>
</reference>
<keyword evidence="6 8" id="KW-0057">Aromatic amino acid biosynthesis</keyword>
<dbReference type="Proteomes" id="UP000594873">
    <property type="component" value="Chromosome"/>
</dbReference>
<evidence type="ECO:0000256" key="3">
    <source>
        <dbReference type="ARBA" id="ARBA00022490"/>
    </source>
</evidence>
<feature type="binding site" evidence="8">
    <location>
        <position position="28"/>
    </location>
    <ligand>
        <name>3-phosphoshikimate</name>
        <dbReference type="ChEBI" id="CHEBI:145989"/>
    </ligand>
</feature>
<feature type="binding site" evidence="8">
    <location>
        <position position="27"/>
    </location>
    <ligand>
        <name>phosphoenolpyruvate</name>
        <dbReference type="ChEBI" id="CHEBI:58702"/>
    </ligand>
</feature>
<comment type="pathway">
    <text evidence="1 8">Metabolic intermediate biosynthesis; chorismate biosynthesis; chorismate from D-erythrose 4-phosphate and phosphoenolpyruvate: step 6/7.</text>
</comment>
<keyword evidence="3 8" id="KW-0963">Cytoplasm</keyword>
<evidence type="ECO:0000313" key="12">
    <source>
        <dbReference type="Proteomes" id="UP000594873"/>
    </source>
</evidence>
<evidence type="ECO:0000256" key="1">
    <source>
        <dbReference type="ARBA" id="ARBA00004811"/>
    </source>
</evidence>
<name>A0A7T2LM62_9SPHN</name>
<dbReference type="GO" id="GO:0005737">
    <property type="term" value="C:cytoplasm"/>
    <property type="evidence" value="ECO:0007669"/>
    <property type="project" value="UniProtKB-SubCell"/>
</dbReference>
<feature type="binding site" evidence="8">
    <location>
        <position position="100"/>
    </location>
    <ligand>
        <name>phosphoenolpyruvate</name>
        <dbReference type="ChEBI" id="CHEBI:58702"/>
    </ligand>
</feature>
<comment type="subcellular location">
    <subcellularLocation>
        <location evidence="8">Cytoplasm</location>
    </subcellularLocation>
</comment>
<gene>
    <name evidence="8 11" type="primary">aroA</name>
    <name evidence="11" type="ORF">IC614_00895</name>
</gene>
<dbReference type="GO" id="GO:0008652">
    <property type="term" value="P:amino acid biosynthetic process"/>
    <property type="evidence" value="ECO:0007669"/>
    <property type="project" value="UniProtKB-KW"/>
</dbReference>
<sequence length="443" mass="45820">MYSVTKQQMSFRSSGPLSGETVVPGDKSISHRALMLAAMADGQSRIQGLSPGGDVRSTACALRAMGARIEAEGPDTWHVDGVGTGGLNTPHAPLDMGNSGTSARLLMGLIASHPVTATLTGDSSLSRRPMERVAGPLRTIGATIAASPQGTLPLTIEGAAAAVPRHHRLTVASAQVKSALLLAALNTPGVTRITEPVATRDHSERMLRHFGARIEVAEEPGGGRTIALAGKAALTPQDIAIPGDPSSAAFLAVAALVVPGSSIVIRNVGTNPLRMGLFDALRAMGGDIVFDNERMVDGEPVADMRVRHSALRATDIAPQAVPSMIDEFPIFFIAAAFADGTSRTSGLRELRVKESDRIAAMAEGLRAIGARVEENQDGLAIMGSGGAPLPGGATIASCMDHRIAMSFAIAGLHCSQAVTIDSMAPVDTSFPGFVTTLQELHSA</sequence>
<feature type="binding site" evidence="8">
    <location>
        <position position="353"/>
    </location>
    <ligand>
        <name>3-phosphoshikimate</name>
        <dbReference type="ChEBI" id="CHEBI:145989"/>
    </ligand>
</feature>
<accession>A0A7T2LM62</accession>
<comment type="similarity">
    <text evidence="2 8">Belongs to the EPSP synthase family.</text>
</comment>
<dbReference type="GO" id="GO:0009073">
    <property type="term" value="P:aromatic amino acid family biosynthetic process"/>
    <property type="evidence" value="ECO:0007669"/>
    <property type="project" value="UniProtKB-KW"/>
</dbReference>
<dbReference type="KEGG" id="sflv:IC614_00895"/>
<dbReference type="CDD" id="cd01556">
    <property type="entry name" value="EPSP_synthase"/>
    <property type="match status" value="1"/>
</dbReference>
<dbReference type="UniPathway" id="UPA00053">
    <property type="reaction ID" value="UER00089"/>
</dbReference>
<dbReference type="EMBL" id="CP065592">
    <property type="protein sequence ID" value="QPQ55209.1"/>
    <property type="molecule type" value="Genomic_DNA"/>
</dbReference>
<dbReference type="PROSITE" id="PS00104">
    <property type="entry name" value="EPSP_SYNTHASE_1"/>
    <property type="match status" value="1"/>
</dbReference>
<dbReference type="InterPro" id="IPR023193">
    <property type="entry name" value="EPSP_synthase_CS"/>
</dbReference>
<dbReference type="PANTHER" id="PTHR21090">
    <property type="entry name" value="AROM/DEHYDROQUINATE SYNTHASE"/>
    <property type="match status" value="1"/>
</dbReference>
<dbReference type="PIRSF" id="PIRSF000505">
    <property type="entry name" value="EPSPS"/>
    <property type="match status" value="1"/>
</dbReference>
<feature type="domain" description="Enolpyruvate transferase" evidence="10">
    <location>
        <begin position="13"/>
        <end position="437"/>
    </location>
</feature>
<evidence type="ECO:0000256" key="7">
    <source>
        <dbReference type="ARBA" id="ARBA00044633"/>
    </source>
</evidence>
<dbReference type="HAMAP" id="MF_00210">
    <property type="entry name" value="EPSP_synth"/>
    <property type="match status" value="1"/>
</dbReference>
<dbReference type="EC" id="2.5.1.19" evidence="8"/>
<comment type="caution">
    <text evidence="8">Lacks conserved residue(s) required for the propagation of feature annotation.</text>
</comment>
<feature type="binding site" evidence="8">
    <location>
        <position position="402"/>
    </location>
    <ligand>
        <name>phosphoenolpyruvate</name>
        <dbReference type="ChEBI" id="CHEBI:58702"/>
    </ligand>
</feature>
<dbReference type="InterPro" id="IPR001986">
    <property type="entry name" value="Enolpyruvate_Tfrase_dom"/>
</dbReference>
<dbReference type="InterPro" id="IPR036968">
    <property type="entry name" value="Enolpyruvate_Tfrase_sf"/>
</dbReference>
<feature type="binding site" evidence="8">
    <location>
        <position position="27"/>
    </location>
    <ligand>
        <name>3-phosphoshikimate</name>
        <dbReference type="ChEBI" id="CHEBI:145989"/>
    </ligand>
</feature>
<keyword evidence="5 8" id="KW-0808">Transferase</keyword>
<evidence type="ECO:0000256" key="8">
    <source>
        <dbReference type="HAMAP-Rule" id="MF_00210"/>
    </source>
</evidence>
<feature type="binding site" evidence="8">
    <location>
        <position position="357"/>
    </location>
    <ligand>
        <name>phosphoenolpyruvate</name>
        <dbReference type="ChEBI" id="CHEBI:58702"/>
    </ligand>
</feature>
<organism evidence="11 12">
    <name type="scientific">Allosphingosinicella flava</name>
    <dbReference type="NCBI Taxonomy" id="2771430"/>
    <lineage>
        <taxon>Bacteria</taxon>
        <taxon>Pseudomonadati</taxon>
        <taxon>Pseudomonadota</taxon>
        <taxon>Alphaproteobacteria</taxon>
        <taxon>Sphingomonadales</taxon>
        <taxon>Sphingomonadaceae</taxon>
        <taxon>Allosphingosinicella</taxon>
    </lineage>
</organism>
<evidence type="ECO:0000259" key="10">
    <source>
        <dbReference type="Pfam" id="PF00275"/>
    </source>
</evidence>
<proteinExistence type="inferred from homology"/>
<feature type="binding site" evidence="8">
    <location>
        <position position="175"/>
    </location>
    <ligand>
        <name>phosphoenolpyruvate</name>
        <dbReference type="ChEBI" id="CHEBI:58702"/>
    </ligand>
</feature>